<keyword evidence="2" id="KW-1185">Reference proteome</keyword>
<organism evidence="1 2">
    <name type="scientific">Canavalia gladiata</name>
    <name type="common">Sword bean</name>
    <name type="synonym">Dolichos gladiatus</name>
    <dbReference type="NCBI Taxonomy" id="3824"/>
    <lineage>
        <taxon>Eukaryota</taxon>
        <taxon>Viridiplantae</taxon>
        <taxon>Streptophyta</taxon>
        <taxon>Embryophyta</taxon>
        <taxon>Tracheophyta</taxon>
        <taxon>Spermatophyta</taxon>
        <taxon>Magnoliopsida</taxon>
        <taxon>eudicotyledons</taxon>
        <taxon>Gunneridae</taxon>
        <taxon>Pentapetalae</taxon>
        <taxon>rosids</taxon>
        <taxon>fabids</taxon>
        <taxon>Fabales</taxon>
        <taxon>Fabaceae</taxon>
        <taxon>Papilionoideae</taxon>
        <taxon>50 kb inversion clade</taxon>
        <taxon>NPAAA clade</taxon>
        <taxon>indigoferoid/millettioid clade</taxon>
        <taxon>Phaseoleae</taxon>
        <taxon>Canavalia</taxon>
    </lineage>
</organism>
<evidence type="ECO:0000313" key="1">
    <source>
        <dbReference type="EMBL" id="KAK7362442.1"/>
    </source>
</evidence>
<sequence>MSIIPCEAHQFLIQIALRLSNITRLLEVLISLKILEYTVRANKSCFHVAVNCSHVAHEYWAMLNSIMGLICKVTRLGHNEVTLTGPHYNSS</sequence>
<comment type="caution">
    <text evidence="1">The sequence shown here is derived from an EMBL/GenBank/DDBJ whole genome shotgun (WGS) entry which is preliminary data.</text>
</comment>
<gene>
    <name evidence="1" type="ORF">VNO77_04556</name>
</gene>
<evidence type="ECO:0000313" key="2">
    <source>
        <dbReference type="Proteomes" id="UP001367508"/>
    </source>
</evidence>
<dbReference type="AlphaFoldDB" id="A0AAN9MXD5"/>
<accession>A0AAN9MXD5</accession>
<name>A0AAN9MXD5_CANGL</name>
<reference evidence="1 2" key="1">
    <citation type="submission" date="2024-01" db="EMBL/GenBank/DDBJ databases">
        <title>The genomes of 5 underutilized Papilionoideae crops provide insights into root nodulation and disease resistanc.</title>
        <authorList>
            <person name="Jiang F."/>
        </authorList>
    </citation>
    <scope>NUCLEOTIDE SEQUENCE [LARGE SCALE GENOMIC DNA]</scope>
    <source>
        <strain evidence="1">LVBAO_FW01</strain>
        <tissue evidence="1">Leaves</tissue>
    </source>
</reference>
<dbReference type="EMBL" id="JAYMYQ010000001">
    <property type="protein sequence ID" value="KAK7362442.1"/>
    <property type="molecule type" value="Genomic_DNA"/>
</dbReference>
<proteinExistence type="predicted"/>
<protein>
    <submittedName>
        <fullName evidence="1">Uncharacterized protein</fullName>
    </submittedName>
</protein>
<dbReference type="Proteomes" id="UP001367508">
    <property type="component" value="Unassembled WGS sequence"/>
</dbReference>